<feature type="region of interest" description="Disordered" evidence="1">
    <location>
        <begin position="83"/>
        <end position="133"/>
    </location>
</feature>
<dbReference type="RefSeq" id="WP_181356466.1">
    <property type="nucleotide sequence ID" value="NZ_JABJXA010000154.1"/>
</dbReference>
<comment type="caution">
    <text evidence="2">The sequence shown here is derived from an EMBL/GenBank/DDBJ whole genome shotgun (WGS) entry which is preliminary data.</text>
</comment>
<feature type="compositionally biased region" description="Basic and acidic residues" evidence="1">
    <location>
        <begin position="89"/>
        <end position="110"/>
    </location>
</feature>
<sequence>MPEEPNAQNRDVDDSEFLDIARDPADARSLRNSLELLRKGAAGPILKEMAEEVLSGRLSLRQAVNVSSYAEAGLAESRDAQEKWAAMSDAEREELAAQGEAAHREAEREAAGPTGHPTPKTKPRHDGSTWSLY</sequence>
<evidence type="ECO:0000313" key="3">
    <source>
        <dbReference type="Proteomes" id="UP000517765"/>
    </source>
</evidence>
<dbReference type="Proteomes" id="UP000517765">
    <property type="component" value="Unassembled WGS sequence"/>
</dbReference>
<accession>A0A7W3ZUG5</accession>
<evidence type="ECO:0000313" key="2">
    <source>
        <dbReference type="EMBL" id="MBB1261234.1"/>
    </source>
</evidence>
<organism evidence="2 3">
    <name type="scientific">Streptomyces alkaliterrae</name>
    <dbReference type="NCBI Taxonomy" id="2213162"/>
    <lineage>
        <taxon>Bacteria</taxon>
        <taxon>Bacillati</taxon>
        <taxon>Actinomycetota</taxon>
        <taxon>Actinomycetes</taxon>
        <taxon>Kitasatosporales</taxon>
        <taxon>Streptomycetaceae</taxon>
        <taxon>Streptomyces</taxon>
    </lineage>
</organism>
<protein>
    <submittedName>
        <fullName evidence="2">Uncharacterized protein</fullName>
    </submittedName>
</protein>
<dbReference type="AlphaFoldDB" id="A0A7W3ZUG5"/>
<gene>
    <name evidence="2" type="ORF">H3147_20760</name>
</gene>
<reference evidence="3" key="1">
    <citation type="submission" date="2020-05" db="EMBL/GenBank/DDBJ databases">
        <title>Classification of alakaliphilic streptomycetes isolated from an alkaline soil next to Lonar Crater, India and a proposal for the recognition of Streptomyces alkaliterrae sp. nov.</title>
        <authorList>
            <person name="Golinska P."/>
        </authorList>
    </citation>
    <scope>NUCLEOTIDE SEQUENCE [LARGE SCALE GENOMIC DNA]</scope>
    <source>
        <strain evidence="3">OF8</strain>
    </source>
</reference>
<evidence type="ECO:0000256" key="1">
    <source>
        <dbReference type="SAM" id="MobiDB-lite"/>
    </source>
</evidence>
<name>A0A7W3ZUG5_9ACTN</name>
<proteinExistence type="predicted"/>
<dbReference type="EMBL" id="JABJXA010000154">
    <property type="protein sequence ID" value="MBB1261234.1"/>
    <property type="molecule type" value="Genomic_DNA"/>
</dbReference>